<keyword evidence="1" id="KW-0175">Coiled coil</keyword>
<dbReference type="RefSeq" id="WP_068590106.1">
    <property type="nucleotide sequence ID" value="NZ_LRXL01000026.1"/>
</dbReference>
<sequence length="167" mass="19380">MRTLIALVIIVMFSGCQDVKRPQKPDDLIAKPKMVDVLTEAYLISAARSYDLRLIRNKGVQLDSLIYTMFQIDSVQFAKSHSFYTADLNEYNDMLEEVKERLLVMQNNADSIDELIKEQRREERKQDSIAGKTYDTIIDDEDAVDERQKLVDSMRRSTQLIEPEISQ</sequence>
<dbReference type="EMBL" id="LRXL01000026">
    <property type="protein sequence ID" value="OAB79970.1"/>
    <property type="molecule type" value="Genomic_DNA"/>
</dbReference>
<evidence type="ECO:0000313" key="3">
    <source>
        <dbReference type="EMBL" id="OAB79970.1"/>
    </source>
</evidence>
<dbReference type="Pfam" id="PF14129">
    <property type="entry name" value="DUF4296"/>
    <property type="match status" value="1"/>
</dbReference>
<comment type="caution">
    <text evidence="3">The sequence shown here is derived from an EMBL/GenBank/DDBJ whole genome shotgun (WGS) entry which is preliminary data.</text>
</comment>
<evidence type="ECO:0000256" key="1">
    <source>
        <dbReference type="SAM" id="Coils"/>
    </source>
</evidence>
<gene>
    <name evidence="3" type="ORF">ULVI_04315</name>
</gene>
<keyword evidence="4" id="KW-1185">Reference proteome</keyword>
<dbReference type="PROSITE" id="PS51257">
    <property type="entry name" value="PROKAR_LIPOPROTEIN"/>
    <property type="match status" value="1"/>
</dbReference>
<evidence type="ECO:0000259" key="2">
    <source>
        <dbReference type="Pfam" id="PF14129"/>
    </source>
</evidence>
<evidence type="ECO:0000313" key="4">
    <source>
        <dbReference type="Proteomes" id="UP000077013"/>
    </source>
</evidence>
<proteinExistence type="predicted"/>
<protein>
    <recommendedName>
        <fullName evidence="2">DUF4296 domain-containing protein</fullName>
    </recommendedName>
</protein>
<feature type="coiled-coil region" evidence="1">
    <location>
        <begin position="81"/>
        <end position="115"/>
    </location>
</feature>
<dbReference type="OrthoDB" id="1525222at2"/>
<feature type="domain" description="DUF4296" evidence="2">
    <location>
        <begin position="25"/>
        <end position="104"/>
    </location>
</feature>
<reference evidence="3 4" key="1">
    <citation type="submission" date="2016-02" db="EMBL/GenBank/DDBJ databases">
        <title>Ulvibacter sp. LPB0005, isolated from Thais luteostoma.</title>
        <authorList>
            <person name="Shin S.-K."/>
            <person name="Yi H."/>
        </authorList>
    </citation>
    <scope>NUCLEOTIDE SEQUENCE [LARGE SCALE GENOMIC DNA]</scope>
    <source>
        <strain evidence="3 4">LPB0005</strain>
    </source>
</reference>
<dbReference type="Proteomes" id="UP000077013">
    <property type="component" value="Unassembled WGS sequence"/>
</dbReference>
<dbReference type="STRING" id="1763537.ULVI_04315"/>
<dbReference type="InterPro" id="IPR025381">
    <property type="entry name" value="DUF4296"/>
</dbReference>
<organism evidence="3 4">
    <name type="scientific">Cochleicola gelatinilyticus</name>
    <dbReference type="NCBI Taxonomy" id="1763537"/>
    <lineage>
        <taxon>Bacteria</taxon>
        <taxon>Pseudomonadati</taxon>
        <taxon>Bacteroidota</taxon>
        <taxon>Flavobacteriia</taxon>
        <taxon>Flavobacteriales</taxon>
        <taxon>Flavobacteriaceae</taxon>
        <taxon>Cochleicola</taxon>
    </lineage>
</organism>
<dbReference type="AlphaFoldDB" id="A0A167ISH3"/>
<accession>A0A167ISH3</accession>
<name>A0A167ISH3_9FLAO</name>